<feature type="compositionally biased region" description="Low complexity" evidence="7">
    <location>
        <begin position="1716"/>
        <end position="1732"/>
    </location>
</feature>
<feature type="region of interest" description="Disordered" evidence="7">
    <location>
        <begin position="1371"/>
        <end position="1443"/>
    </location>
</feature>
<dbReference type="InterPro" id="IPR017441">
    <property type="entry name" value="Protein_kinase_ATP_BS"/>
</dbReference>
<dbReference type="CDD" id="cd00180">
    <property type="entry name" value="PKc"/>
    <property type="match status" value="1"/>
</dbReference>
<dbReference type="FunFam" id="1.10.510.10:FF:000182">
    <property type="entry name" value="MAP kinase kinase kinase mkh1"/>
    <property type="match status" value="1"/>
</dbReference>
<dbReference type="EMBL" id="CYGV01001673">
    <property type="protein sequence ID" value="CUA76353.1"/>
    <property type="molecule type" value="Genomic_DNA"/>
</dbReference>
<keyword evidence="2" id="KW-0808">Transferase</keyword>
<feature type="binding site" evidence="6">
    <location>
        <position position="2050"/>
    </location>
    <ligand>
        <name>ATP</name>
        <dbReference type="ChEBI" id="CHEBI:30616"/>
    </ligand>
</feature>
<evidence type="ECO:0000256" key="3">
    <source>
        <dbReference type="ARBA" id="ARBA00022741"/>
    </source>
</evidence>
<sequence length="2187" mass="239628">MADSVTQASRRQGRINLLVVANPDGSSSDEDITTHSRPVNLRPSSLSTSHINVSGWRNSLEPRSTPPPPNPLEPILTQFVSKPYVTPKLPDGQINDDTDADADADTDVGSASRRQGRRRAIKLLVVANPDGSSSSDEDTPAAAPPRQATAKAPSPRRARSPSSTAYATASGSSARLSSSGPESTPLHLTLGLRLTEPTPKPHITPKLPDGEDNDNTDAGAELSQQRAAVQTPHRLPTPKPGHQSTPWRMKRRSSGSDTWDTNILVHPPRPPKPDIAYEREIAMATEERWIAKQDAKGPQSAHDDPELVHTNPNLAYQNRVGTSGYTGAESSSRYMPHSTPSIGSFPPNHNSISMRTQSHSTNARPSSDPQQSQALGWQQDPYRSRPSHSAKEPEAGGQPQSYQQQLYPQRRLSELYRPPPLTQTPQKTIPFPRYIDFAQQPHPQSANNMSPLSLRHGPRPTMQHLLSEQNRPLPSDLYRPPPLPRKPQCTTLPLTSDNHAASPSTSGAYTVGYAGHARDADSNQDSTTTTPESGTADADSESGSVEADDYHEMAATRRMAGTDGGPGTVTHSMPTASSRSVFQSVVPATNPQPAYVQPWSNIISRNFTAAVQEEDSESDEDNRILWQVPKQNMVPPMTGTDTTAGITATRFNGLWLHIDGSRPDSGPSPTQDSSWENRPQAEEVYETLDQLFPDHDLDKPVIDAHPGGTSFEPAEAPPMAGPITPLIGGLSVRRHKKSIRVVAAERKKTLERVNADITQRPPVDDSATIQPGTMGPGLNIQRKRSTKLWGGGVEEDTSGSVGQKPTFKWVKGQLIGQGRFGRVYHAMNLTTGEMIAAKQVELPKTDADSTDSRRMSVVNALKLESEILQDLDHPHIVQYLGFEETMDVFSLFMEYVPGGSLGSVLRKIGKFADEVVRSFSHQIIDGLAYLHKSGILHRDLKGDSILVSRSGMCKISDFTISKRSEHVYSNRKGTMIQGSVFWSAPEVLYNNEQGYSAKIDIWSVGCVFLEMQSGRHPWMGDDMSVVMHKVGQLRKAPPVPDDVTLSPLADDFRQKCFMIDPAERPTAAELLTHPWLQVPPRWVFTGFKESLVPSTTSTGTAGATNVPSLVWTKETPQSNTVSDILRKDIAYTSSMSIHEMFEYLTRSGCPDLTQSINPNGYSKRSIATGGFGDIFKGKLKDGTPVAIKVWRSRALHEELGKVGKRAMREIYNWSQLDHDNIQKLLGVIVFDERLGMVSKWMERGNLQEYLQKNPYVDGYLLCIQIAQGVEYIHNKDMIHGDLKAINILVSPDHKLKLTDFDYSIMAESTVFSQTTRLGGGTLRWMAPELVLDLEGDHQRNRRTDIYALGMTFLAPRHLGRRRAIRILAVANPDASSSSDSDENTPADTYITKPPSKPHVTPNLPTGKGSNNADAGSSQRQSAIPLPSVPRALPLPPTQASRRSVTKERIMVAVTSDGKNYVSVDLTGLTDSQAIRERMLSKLRIPYNLHPIFGIYRTELGWIAIGGALDDNQLMIDCQHFGDEKGTLKFLVQPTDVPSESPAHRSAPASGATTVPHFIFTPSHHSHSRRLSESDSAHERTMVLAAEERRREEENERWMANKRAELAAKRQQWACDHPNLDNADSNLAYHNGVDTSAGSSGYIPHGAPTAGAFPPNRTDSPMRTPNIHGRRLTDAQQQQQPQAPIRQQGLHHGRQFQQARQPSPGGQLFVAPPLYPQPQAYLSQQPQQPSDLLHPPPLPQTPQQTKLLPAPIGAKYTDFAQQQRPQSANGMLPHLSHPGPRPAMQRPLSEHDRPSTSDLDGSPPLPQTPQHTMLPLDAAAPSASGASLVGYAGQARDTNSDPDSTTVASEPDLQTSDSVKSRGRPSLTTRLRSSFQKARVGATRDFAAVVQGKESDESYESDDESETPWKIPEQNLAPPATAGTTAGAPLTQRIATRPAGGGIGSEVLSRASLQPHQSSPSSSWDTMIPVSNILRKRSTKMWGSRVEEVTPGSGALEIDAALNAPEMNPEGVPGREQAKFKWVKGELIGQGSFGRVYHAMNLTTGELIAVKQIELPKAGSNRGDSRQISVIDAVKSESNMLRDLDHPHIVQYLGFEETMDVFSLFMEYVPGRSIGSFLRNVGKFEDEVVRSFSHQIIGGLAYLHKSDILHRDLKGNSILVDRSGICKISDFSISKHNGTFSALNENIK</sequence>
<dbReference type="Gene3D" id="1.10.510.10">
    <property type="entry name" value="Transferase(Phosphotransferase) domain 1"/>
    <property type="match status" value="3"/>
</dbReference>
<evidence type="ECO:0000256" key="2">
    <source>
        <dbReference type="ARBA" id="ARBA00022679"/>
    </source>
</evidence>
<feature type="compositionally biased region" description="Polar residues" evidence="7">
    <location>
        <begin position="1"/>
        <end position="10"/>
    </location>
</feature>
<dbReference type="PROSITE" id="PS50011">
    <property type="entry name" value="PROTEIN_KINASE_DOM"/>
    <property type="match status" value="3"/>
</dbReference>
<dbReference type="Proteomes" id="UP000044841">
    <property type="component" value="Unassembled WGS sequence"/>
</dbReference>
<feature type="domain" description="Protein kinase" evidence="8">
    <location>
        <begin position="2021"/>
        <end position="2187"/>
    </location>
</feature>
<feature type="region of interest" description="Disordered" evidence="7">
    <location>
        <begin position="1559"/>
        <end position="1578"/>
    </location>
</feature>
<feature type="region of interest" description="Disordered" evidence="7">
    <location>
        <begin position="760"/>
        <end position="780"/>
    </location>
</feature>
<dbReference type="PANTHER" id="PTHR48016">
    <property type="entry name" value="MAP KINASE KINASE KINASE SSK2-RELATED-RELATED"/>
    <property type="match status" value="1"/>
</dbReference>
<feature type="binding site" evidence="6">
    <location>
        <position position="838"/>
    </location>
    <ligand>
        <name>ATP</name>
        <dbReference type="ChEBI" id="CHEBI:30616"/>
    </ligand>
</feature>
<keyword evidence="3 6" id="KW-0547">Nucleotide-binding</keyword>
<feature type="compositionally biased region" description="Polar residues" evidence="7">
    <location>
        <begin position="441"/>
        <end position="451"/>
    </location>
</feature>
<feature type="compositionally biased region" description="Polar residues" evidence="7">
    <location>
        <begin position="1407"/>
        <end position="1421"/>
    </location>
</feature>
<dbReference type="InterPro" id="IPR050538">
    <property type="entry name" value="MAP_kinase_kinase_kinase"/>
</dbReference>
<feature type="compositionally biased region" description="Polar residues" evidence="7">
    <location>
        <begin position="667"/>
        <end position="677"/>
    </location>
</feature>
<feature type="region of interest" description="Disordered" evidence="7">
    <location>
        <begin position="658"/>
        <end position="679"/>
    </location>
</feature>
<feature type="region of interest" description="Disordered" evidence="7">
    <location>
        <begin position="439"/>
        <end position="547"/>
    </location>
</feature>
<feature type="region of interest" description="Disordered" evidence="7">
    <location>
        <begin position="1759"/>
        <end position="1812"/>
    </location>
</feature>
<dbReference type="Pfam" id="PF00069">
    <property type="entry name" value="Pkinase"/>
    <property type="match status" value="2"/>
</dbReference>
<evidence type="ECO:0000259" key="8">
    <source>
        <dbReference type="PROSITE" id="PS50011"/>
    </source>
</evidence>
<protein>
    <submittedName>
        <fullName evidence="9">Mitogen-activated protein kinase kinase kinase</fullName>
    </submittedName>
</protein>
<dbReference type="PROSITE" id="PS00107">
    <property type="entry name" value="PROTEIN_KINASE_ATP"/>
    <property type="match status" value="2"/>
</dbReference>
<keyword evidence="5 6" id="KW-0067">ATP-binding</keyword>
<dbReference type="SUPFAM" id="SSF56112">
    <property type="entry name" value="Protein kinase-like (PK-like)"/>
    <property type="match status" value="3"/>
</dbReference>
<evidence type="ECO:0000256" key="7">
    <source>
        <dbReference type="SAM" id="MobiDB-lite"/>
    </source>
</evidence>
<feature type="domain" description="Protein kinase" evidence="8">
    <location>
        <begin position="1160"/>
        <end position="1492"/>
    </location>
</feature>
<dbReference type="PANTHER" id="PTHR48016:SF48">
    <property type="entry name" value="SERINE_THREONINE-PROTEIN KINASE BCK1_SLK1_SSP31"/>
    <property type="match status" value="1"/>
</dbReference>
<comment type="similarity">
    <text evidence="1">Belongs to the protein kinase superfamily. STE Ser/Thr protein kinase family. MAP kinase kinase kinase subfamily.</text>
</comment>
<feature type="compositionally biased region" description="Low complexity" evidence="7">
    <location>
        <begin position="1674"/>
        <end position="1687"/>
    </location>
</feature>
<feature type="compositionally biased region" description="Polar residues" evidence="7">
    <location>
        <begin position="1759"/>
        <end position="1768"/>
    </location>
</feature>
<evidence type="ECO:0000256" key="5">
    <source>
        <dbReference type="ARBA" id="ARBA00022840"/>
    </source>
</evidence>
<dbReference type="SMART" id="SM00220">
    <property type="entry name" value="S_TKc"/>
    <property type="match status" value="3"/>
</dbReference>
<feature type="compositionally biased region" description="Low complexity" evidence="7">
    <location>
        <begin position="160"/>
        <end position="183"/>
    </location>
</feature>
<name>A0A0K6GCL6_9AGAM</name>
<evidence type="ECO:0000313" key="9">
    <source>
        <dbReference type="EMBL" id="CUA76353.1"/>
    </source>
</evidence>
<feature type="region of interest" description="Disordered" evidence="7">
    <location>
        <begin position="1832"/>
        <end position="1866"/>
    </location>
</feature>
<feature type="compositionally biased region" description="Polar residues" evidence="7">
    <location>
        <begin position="523"/>
        <end position="533"/>
    </location>
</feature>
<feature type="region of interest" description="Disordered" evidence="7">
    <location>
        <begin position="1888"/>
        <end position="1925"/>
    </location>
</feature>
<feature type="compositionally biased region" description="Polar residues" evidence="7">
    <location>
        <begin position="310"/>
        <end position="376"/>
    </location>
</feature>
<dbReference type="FunFam" id="3.30.200.20:FF:000387">
    <property type="entry name" value="Serine/threonine-protein kinase STE11"/>
    <property type="match status" value="2"/>
</dbReference>
<feature type="compositionally biased region" description="Low complexity" evidence="7">
    <location>
        <begin position="140"/>
        <end position="153"/>
    </location>
</feature>
<evidence type="ECO:0000313" key="10">
    <source>
        <dbReference type="Proteomes" id="UP000044841"/>
    </source>
</evidence>
<keyword evidence="10" id="KW-1185">Reference proteome</keyword>
<dbReference type="InterPro" id="IPR000719">
    <property type="entry name" value="Prot_kinase_dom"/>
</dbReference>
<accession>A0A0K6GCL6</accession>
<feature type="compositionally biased region" description="Polar residues" evidence="7">
    <location>
        <begin position="488"/>
        <end position="508"/>
    </location>
</feature>
<feature type="region of interest" description="Disordered" evidence="7">
    <location>
        <begin position="292"/>
        <end position="404"/>
    </location>
</feature>
<feature type="compositionally biased region" description="Acidic residues" evidence="7">
    <location>
        <begin position="94"/>
        <end position="106"/>
    </location>
</feature>
<feature type="region of interest" description="Disordered" evidence="7">
    <location>
        <begin position="1"/>
        <end position="274"/>
    </location>
</feature>
<reference evidence="9 10" key="1">
    <citation type="submission" date="2015-07" db="EMBL/GenBank/DDBJ databases">
        <authorList>
            <person name="Noorani M."/>
        </authorList>
    </citation>
    <scope>NUCLEOTIDE SEQUENCE [LARGE SCALE GENOMIC DNA]</scope>
    <source>
        <strain evidence="9">BBA 69670</strain>
    </source>
</reference>
<feature type="domain" description="Protein kinase" evidence="8">
    <location>
        <begin position="809"/>
        <end position="1076"/>
    </location>
</feature>
<proteinExistence type="inferred from homology"/>
<dbReference type="GO" id="GO:0004709">
    <property type="term" value="F:MAP kinase kinase kinase activity"/>
    <property type="evidence" value="ECO:0007669"/>
    <property type="project" value="UniProtKB-ARBA"/>
</dbReference>
<feature type="compositionally biased region" description="Basic and acidic residues" evidence="7">
    <location>
        <begin position="1569"/>
        <end position="1578"/>
    </location>
</feature>
<gene>
    <name evidence="9" type="ORF">RSOLAG22IIIB_12231</name>
</gene>
<evidence type="ECO:0000256" key="4">
    <source>
        <dbReference type="ARBA" id="ARBA00022777"/>
    </source>
</evidence>
<feature type="compositionally biased region" description="Polar residues" evidence="7">
    <location>
        <begin position="42"/>
        <end position="57"/>
    </location>
</feature>
<evidence type="ECO:0000256" key="6">
    <source>
        <dbReference type="PROSITE-ProRule" id="PRU10141"/>
    </source>
</evidence>
<dbReference type="Pfam" id="PF07714">
    <property type="entry name" value="PK_Tyr_Ser-Thr"/>
    <property type="match status" value="1"/>
</dbReference>
<feature type="compositionally biased region" description="Acidic residues" evidence="7">
    <location>
        <begin position="1896"/>
        <end position="1905"/>
    </location>
</feature>
<feature type="compositionally biased region" description="Low complexity" evidence="7">
    <location>
        <begin position="1915"/>
        <end position="1925"/>
    </location>
</feature>
<dbReference type="InterPro" id="IPR011009">
    <property type="entry name" value="Kinase-like_dom_sf"/>
</dbReference>
<feature type="region of interest" description="Disordered" evidence="7">
    <location>
        <begin position="1638"/>
        <end position="1744"/>
    </location>
</feature>
<dbReference type="InterPro" id="IPR001245">
    <property type="entry name" value="Ser-Thr/Tyr_kinase_cat_dom"/>
</dbReference>
<feature type="compositionally biased region" description="Polar residues" evidence="7">
    <location>
        <begin position="1840"/>
        <end position="1857"/>
    </location>
</feature>
<evidence type="ECO:0000256" key="1">
    <source>
        <dbReference type="ARBA" id="ARBA00006529"/>
    </source>
</evidence>
<keyword evidence="4 9" id="KW-0418">Kinase</keyword>
<dbReference type="GO" id="GO:0000196">
    <property type="term" value="P:cell integrity MAPK cascade"/>
    <property type="evidence" value="ECO:0007669"/>
    <property type="project" value="UniProtKB-ARBA"/>
</dbReference>
<dbReference type="GO" id="GO:0005524">
    <property type="term" value="F:ATP binding"/>
    <property type="evidence" value="ECO:0007669"/>
    <property type="project" value="UniProtKB-UniRule"/>
</dbReference>
<organism evidence="9 10">
    <name type="scientific">Rhizoctonia solani</name>
    <dbReference type="NCBI Taxonomy" id="456999"/>
    <lineage>
        <taxon>Eukaryota</taxon>
        <taxon>Fungi</taxon>
        <taxon>Dikarya</taxon>
        <taxon>Basidiomycota</taxon>
        <taxon>Agaricomycotina</taxon>
        <taxon>Agaricomycetes</taxon>
        <taxon>Cantharellales</taxon>
        <taxon>Ceratobasidiaceae</taxon>
        <taxon>Rhizoctonia</taxon>
    </lineage>
</organism>
<feature type="compositionally biased region" description="Basic and acidic residues" evidence="7">
    <location>
        <begin position="292"/>
        <end position="307"/>
    </location>
</feature>